<organism evidence="3 4">
    <name type="scientific">Desmophyllum pertusum</name>
    <dbReference type="NCBI Taxonomy" id="174260"/>
    <lineage>
        <taxon>Eukaryota</taxon>
        <taxon>Metazoa</taxon>
        <taxon>Cnidaria</taxon>
        <taxon>Anthozoa</taxon>
        <taxon>Hexacorallia</taxon>
        <taxon>Scleractinia</taxon>
        <taxon>Caryophylliina</taxon>
        <taxon>Caryophylliidae</taxon>
        <taxon>Desmophyllum</taxon>
    </lineage>
</organism>
<protein>
    <submittedName>
        <fullName evidence="3">Coiled-coil domain containing protein 64</fullName>
    </submittedName>
</protein>
<evidence type="ECO:0000256" key="1">
    <source>
        <dbReference type="ARBA" id="ARBA00023054"/>
    </source>
</evidence>
<dbReference type="PANTHER" id="PTHR32123">
    <property type="entry name" value="BICD FAMILY-LIKE CARGO ADAPTER"/>
    <property type="match status" value="1"/>
</dbReference>
<dbReference type="InterPro" id="IPR051149">
    <property type="entry name" value="Spindly/BICDR_Dynein_Adapter"/>
</dbReference>
<evidence type="ECO:0000313" key="3">
    <source>
        <dbReference type="EMBL" id="KAJ7387174.1"/>
    </source>
</evidence>
<dbReference type="OrthoDB" id="9451547at2759"/>
<gene>
    <name evidence="3" type="primary">CCDC64_2</name>
    <name evidence="3" type="ORF">OS493_004140</name>
</gene>
<evidence type="ECO:0000313" key="4">
    <source>
        <dbReference type="Proteomes" id="UP001163046"/>
    </source>
</evidence>
<keyword evidence="1 2" id="KW-0175">Coiled coil</keyword>
<dbReference type="Proteomes" id="UP001163046">
    <property type="component" value="Unassembled WGS sequence"/>
</dbReference>
<proteinExistence type="predicted"/>
<accession>A0A9W9ZWA3</accession>
<dbReference type="EMBL" id="MU825874">
    <property type="protein sequence ID" value="KAJ7387174.1"/>
    <property type="molecule type" value="Genomic_DNA"/>
</dbReference>
<dbReference type="PANTHER" id="PTHR32123:SF13">
    <property type="entry name" value="BICAUDAL D-RELATED PROTEIN HOMOLOG"/>
    <property type="match status" value="1"/>
</dbReference>
<feature type="coiled-coil region" evidence="2">
    <location>
        <begin position="79"/>
        <end position="149"/>
    </location>
</feature>
<comment type="caution">
    <text evidence="3">The sequence shown here is derived from an EMBL/GenBank/DDBJ whole genome shotgun (WGS) entry which is preliminary data.</text>
</comment>
<keyword evidence="4" id="KW-1185">Reference proteome</keyword>
<evidence type="ECO:0000256" key="2">
    <source>
        <dbReference type="SAM" id="Coils"/>
    </source>
</evidence>
<reference evidence="3" key="1">
    <citation type="submission" date="2023-01" db="EMBL/GenBank/DDBJ databases">
        <title>Genome assembly of the deep-sea coral Lophelia pertusa.</title>
        <authorList>
            <person name="Herrera S."/>
            <person name="Cordes E."/>
        </authorList>
    </citation>
    <scope>NUCLEOTIDE SEQUENCE</scope>
    <source>
        <strain evidence="3">USNM1676648</strain>
        <tissue evidence="3">Polyp</tissue>
    </source>
</reference>
<name>A0A9W9ZWA3_9CNID</name>
<dbReference type="AlphaFoldDB" id="A0A9W9ZWA3"/>
<sequence length="181" mass="21008">MKIPTRAYSLDMNEYDVGVENFHGDKDLNEEDSDEYERDFCNGIDEGEILAEDDDGAEDDIFRQLAQKDKDLLLAAELGKALLEKNEELNQKYELLQEDYSQAVEELEQDKYELKLKVERLQDANDSRVHELQADLVTLRNELKTLQSNSNNDKQSKRETFCWTYGGEHTTAFRSSKGKDR</sequence>